<organism evidence="2 3">
    <name type="scientific">Mycena albidolilacea</name>
    <dbReference type="NCBI Taxonomy" id="1033008"/>
    <lineage>
        <taxon>Eukaryota</taxon>
        <taxon>Fungi</taxon>
        <taxon>Dikarya</taxon>
        <taxon>Basidiomycota</taxon>
        <taxon>Agaricomycotina</taxon>
        <taxon>Agaricomycetes</taxon>
        <taxon>Agaricomycetidae</taxon>
        <taxon>Agaricales</taxon>
        <taxon>Marasmiineae</taxon>
        <taxon>Mycenaceae</taxon>
        <taxon>Mycena</taxon>
    </lineage>
</organism>
<dbReference type="EMBL" id="JARIHO010000004">
    <property type="protein sequence ID" value="KAJ7363108.1"/>
    <property type="molecule type" value="Genomic_DNA"/>
</dbReference>
<reference evidence="2" key="1">
    <citation type="submission" date="2023-03" db="EMBL/GenBank/DDBJ databases">
        <title>Massive genome expansion in bonnet fungi (Mycena s.s.) driven by repeated elements and novel gene families across ecological guilds.</title>
        <authorList>
            <consortium name="Lawrence Berkeley National Laboratory"/>
            <person name="Harder C.B."/>
            <person name="Miyauchi S."/>
            <person name="Viragh M."/>
            <person name="Kuo A."/>
            <person name="Thoen E."/>
            <person name="Andreopoulos B."/>
            <person name="Lu D."/>
            <person name="Skrede I."/>
            <person name="Drula E."/>
            <person name="Henrissat B."/>
            <person name="Morin E."/>
            <person name="Kohler A."/>
            <person name="Barry K."/>
            <person name="LaButti K."/>
            <person name="Morin E."/>
            <person name="Salamov A."/>
            <person name="Lipzen A."/>
            <person name="Mereny Z."/>
            <person name="Hegedus B."/>
            <person name="Baldrian P."/>
            <person name="Stursova M."/>
            <person name="Weitz H."/>
            <person name="Taylor A."/>
            <person name="Grigoriev I.V."/>
            <person name="Nagy L.G."/>
            <person name="Martin F."/>
            <person name="Kauserud H."/>
        </authorList>
    </citation>
    <scope>NUCLEOTIDE SEQUENCE</scope>
    <source>
        <strain evidence="2">CBHHK002</strain>
    </source>
</reference>
<dbReference type="InterPro" id="IPR018712">
    <property type="entry name" value="Tle1-like_cat"/>
</dbReference>
<feature type="domain" description="T6SS Phospholipase effector Tle1-like catalytic" evidence="1">
    <location>
        <begin position="2"/>
        <end position="234"/>
    </location>
</feature>
<name>A0AAD7AN41_9AGAR</name>
<proteinExistence type="predicted"/>
<protein>
    <recommendedName>
        <fullName evidence="1">T6SS Phospholipase effector Tle1-like catalytic domain-containing protein</fullName>
    </recommendedName>
</protein>
<keyword evidence="3" id="KW-1185">Reference proteome</keyword>
<evidence type="ECO:0000259" key="1">
    <source>
        <dbReference type="Pfam" id="PF09994"/>
    </source>
</evidence>
<evidence type="ECO:0000313" key="2">
    <source>
        <dbReference type="EMBL" id="KAJ7363108.1"/>
    </source>
</evidence>
<dbReference type="Proteomes" id="UP001218218">
    <property type="component" value="Unassembled WGS sequence"/>
</dbReference>
<evidence type="ECO:0000313" key="3">
    <source>
        <dbReference type="Proteomes" id="UP001218218"/>
    </source>
</evidence>
<comment type="caution">
    <text evidence="2">The sequence shown here is derived from an EMBL/GenBank/DDBJ whole genome shotgun (WGS) entry which is preliminary data.</text>
</comment>
<dbReference type="PANTHER" id="PTHR33840">
    <property type="match status" value="1"/>
</dbReference>
<dbReference type="AlphaFoldDB" id="A0AAD7AN41"/>
<dbReference type="Pfam" id="PF09994">
    <property type="entry name" value="T6SS_Tle1-like_cat"/>
    <property type="match status" value="1"/>
</dbReference>
<accession>A0AAD7AN41</accession>
<dbReference type="PANTHER" id="PTHR33840:SF1">
    <property type="entry name" value="TLE1 PHOSPHOLIPASE DOMAIN-CONTAINING PROTEIN"/>
    <property type="match status" value="1"/>
</dbReference>
<gene>
    <name evidence="2" type="ORF">DFH08DRAFT_767398</name>
</gene>
<sequence length="442" mass="50082">MSFYQNGVATGALTALGETWSGAFGVGLNENVCEAYVWLCLNWIPGDEIFIFGFSRGAFTARALSGLIFHLGIIDRGNLGEFHSIYDAYTKRAVKPNHDQTWKSKQKELQDGLGCRDLDIVKVKVVGVWDTVKSLGLPENERARLWNKAFGWDRKHAFHDAHTCENVENAFQALALDEKRAAFSPTLWSLPSSTAKTNLQQCWFPGAHTDVGGSYPDAQRFDSSDLSLLWMIRQCRPFLAFNNKRLEKELEPDDALLWWGAQPLHNSYTFQFYLNGQEIRRPGQYLKKQKKQDGHEVGPFNESVHASVRLRLLRAQMLESQKKDGGRVVETEMMGLREEGTDKLSDKYDCKAMAGFQLELIESNKSEKRYKWVKKMDGGENIELMEDQLGEDELKMLDEGVRKLLDGPVGDVKLGFPELHAAETGSKTPGMMNKFWGYLGYS</sequence>